<feature type="domain" description="LD-carboxypeptidase C-terminal" evidence="5">
    <location>
        <begin position="216"/>
        <end position="332"/>
    </location>
</feature>
<evidence type="ECO:0000259" key="4">
    <source>
        <dbReference type="Pfam" id="PF02016"/>
    </source>
</evidence>
<dbReference type="SUPFAM" id="SSF141986">
    <property type="entry name" value="LD-carboxypeptidase A C-terminal domain-like"/>
    <property type="match status" value="1"/>
</dbReference>
<dbReference type="InterPro" id="IPR027461">
    <property type="entry name" value="Carboxypeptidase_A_C_sf"/>
</dbReference>
<keyword evidence="2" id="KW-0378">Hydrolase</keyword>
<proteinExistence type="inferred from homology"/>
<feature type="active site" description="Charge relay system" evidence="3">
    <location>
        <position position="317"/>
    </location>
</feature>
<dbReference type="InterPro" id="IPR040449">
    <property type="entry name" value="Peptidase_S66_N"/>
</dbReference>
<dbReference type="Gene3D" id="3.40.50.10740">
    <property type="entry name" value="Class I glutamine amidotransferase-like"/>
    <property type="match status" value="1"/>
</dbReference>
<dbReference type="AlphaFoldDB" id="A0A934NFG1"/>
<organism evidence="6 7">
    <name type="scientific">Candidatus Amunia macphersoniae</name>
    <dbReference type="NCBI Taxonomy" id="3127014"/>
    <lineage>
        <taxon>Bacteria</taxon>
        <taxon>Bacillati</taxon>
        <taxon>Candidatus Dormiibacterota</taxon>
        <taxon>Candidatus Dormibacteria</taxon>
        <taxon>Candidatus Aeolococcales</taxon>
        <taxon>Candidatus Aeolococcaceae</taxon>
        <taxon>Candidatus Amunia</taxon>
    </lineage>
</organism>
<dbReference type="CDD" id="cd07062">
    <property type="entry name" value="Peptidase_S66_mccF_like"/>
    <property type="match status" value="1"/>
</dbReference>
<comment type="similarity">
    <text evidence="1">Belongs to the peptidase S66 family.</text>
</comment>
<dbReference type="Pfam" id="PF17676">
    <property type="entry name" value="Peptidase_S66C"/>
    <property type="match status" value="1"/>
</dbReference>
<dbReference type="Proteomes" id="UP000614410">
    <property type="component" value="Unassembled WGS sequence"/>
</dbReference>
<comment type="caution">
    <text evidence="6">The sequence shown here is derived from an EMBL/GenBank/DDBJ whole genome shotgun (WGS) entry which is preliminary data.</text>
</comment>
<dbReference type="PIRSF" id="PIRSF028757">
    <property type="entry name" value="LD-carboxypeptidase"/>
    <property type="match status" value="1"/>
</dbReference>
<protein>
    <submittedName>
        <fullName evidence="6">LD-carboxypeptidase</fullName>
    </submittedName>
</protein>
<sequence>MSGATRGQRPMRIPTRLAAGDVIAVVSPAWGAVGALPHRAERASQYLERLGLTVRFMSSSRRNDGWSSASPEERADDINCAFGDRDIAAILCSIGGNHTNQVLPHLDWDVIAANPKLFQGYSDITVLHWALAKNAGLRTFYGPALISELAEWPVPLPFTDASLTSAWFGAEPLTLEAAREWTEERIEWETDDIDSPRARVMAANDNWHWLRPGRAEGWLFGGCLETICWHLKGQADWLDLEGCVLFLETSEEAPSPAHIDAYLTDLEQLDIFNKVTGLILGRPAGYTPADVRAFEDVIVMRTANSDIPVVANLDCGHTDPMLTLPFGTGVSLDSAINSINCQEAATKAR</sequence>
<feature type="domain" description="LD-carboxypeptidase N-terminal" evidence="4">
    <location>
        <begin position="23"/>
        <end position="142"/>
    </location>
</feature>
<dbReference type="InterPro" id="IPR040921">
    <property type="entry name" value="Peptidase_S66C"/>
</dbReference>
<feature type="active site" description="Nucleophile" evidence="3">
    <location>
        <position position="122"/>
    </location>
</feature>
<dbReference type="InterPro" id="IPR027478">
    <property type="entry name" value="LdcA_N"/>
</dbReference>
<reference evidence="6 7" key="1">
    <citation type="submission" date="2020-10" db="EMBL/GenBank/DDBJ databases">
        <title>Ca. Dormibacterota MAGs.</title>
        <authorList>
            <person name="Montgomery K."/>
        </authorList>
    </citation>
    <scope>NUCLEOTIDE SEQUENCE [LARGE SCALE GENOMIC DNA]</scope>
    <source>
        <strain evidence="6">Mitchell_Peninsula_5</strain>
    </source>
</reference>
<dbReference type="Pfam" id="PF02016">
    <property type="entry name" value="Peptidase_S66"/>
    <property type="match status" value="1"/>
</dbReference>
<name>A0A934NFG1_9BACT</name>
<evidence type="ECO:0000259" key="5">
    <source>
        <dbReference type="Pfam" id="PF17676"/>
    </source>
</evidence>
<dbReference type="GO" id="GO:0016787">
    <property type="term" value="F:hydrolase activity"/>
    <property type="evidence" value="ECO:0007669"/>
    <property type="project" value="UniProtKB-KW"/>
</dbReference>
<gene>
    <name evidence="6" type="ORF">JF887_03865</name>
</gene>
<evidence type="ECO:0000256" key="1">
    <source>
        <dbReference type="ARBA" id="ARBA00010233"/>
    </source>
</evidence>
<dbReference type="InterPro" id="IPR029062">
    <property type="entry name" value="Class_I_gatase-like"/>
</dbReference>
<feature type="active site" description="Charge relay system" evidence="3">
    <location>
        <position position="248"/>
    </location>
</feature>
<dbReference type="PANTHER" id="PTHR30237:SF4">
    <property type="entry name" value="LD-CARBOXYPEPTIDASE C-TERMINAL DOMAIN-CONTAINING PROTEIN"/>
    <property type="match status" value="1"/>
</dbReference>
<evidence type="ECO:0000313" key="6">
    <source>
        <dbReference type="EMBL" id="MBJ7608555.1"/>
    </source>
</evidence>
<dbReference type="EMBL" id="JAEKNN010000018">
    <property type="protein sequence ID" value="MBJ7608555.1"/>
    <property type="molecule type" value="Genomic_DNA"/>
</dbReference>
<evidence type="ECO:0000256" key="2">
    <source>
        <dbReference type="ARBA" id="ARBA00022801"/>
    </source>
</evidence>
<dbReference type="Gene3D" id="3.50.30.60">
    <property type="entry name" value="LD-carboxypeptidase A C-terminal domain-like"/>
    <property type="match status" value="1"/>
</dbReference>
<dbReference type="InterPro" id="IPR003507">
    <property type="entry name" value="S66_fam"/>
</dbReference>
<evidence type="ECO:0000313" key="7">
    <source>
        <dbReference type="Proteomes" id="UP000614410"/>
    </source>
</evidence>
<dbReference type="SUPFAM" id="SSF52317">
    <property type="entry name" value="Class I glutamine amidotransferase-like"/>
    <property type="match status" value="1"/>
</dbReference>
<accession>A0A934NFG1</accession>
<evidence type="ECO:0000256" key="3">
    <source>
        <dbReference type="PIRSR" id="PIRSR028757-1"/>
    </source>
</evidence>
<dbReference type="PANTHER" id="PTHR30237">
    <property type="entry name" value="MURAMOYLTETRAPEPTIDE CARBOXYPEPTIDASE"/>
    <property type="match status" value="1"/>
</dbReference>